<name>A0A7X6I300_9ENTE</name>
<accession>A0A7X6I300</accession>
<sequence length="217" mass="25456">MTSPLTYELFNEDYQHILDHKVKGDLLIIDPPYNINIGDNEWDNDFDYEELFGVLKETLATDGTILLFNPPQNLVLLIKLIEQFEFELQDLLLWQKPNIVPSYIRSQGYTTKGREYIFYLTHKGKKPYFKLHSFKKYHDGIYKYPRVTSNNRVHICQKPNNLIEDLIMRHSKPNDLVIDLFLGSGVSAKVASQLRRHFIGYENDLETYNQIIGVLKS</sequence>
<dbReference type="GO" id="GO:0009307">
    <property type="term" value="P:DNA restriction-modification system"/>
    <property type="evidence" value="ECO:0007669"/>
    <property type="project" value="UniProtKB-KW"/>
</dbReference>
<dbReference type="EMBL" id="JAAVMB010000008">
    <property type="protein sequence ID" value="NKC68048.1"/>
    <property type="molecule type" value="Genomic_DNA"/>
</dbReference>
<dbReference type="InterPro" id="IPR001091">
    <property type="entry name" value="RM_Methyltransferase"/>
</dbReference>
<reference evidence="7 8" key="1">
    <citation type="submission" date="2020-03" db="EMBL/GenBank/DDBJ databases">
        <title>Bacterial samples isolated from urine from healthy bovine heifers (Gyr breed).</title>
        <authorList>
            <person name="Giannattasio-Ferraz S."/>
            <person name="Maskeri L."/>
            <person name="Penido A."/>
            <person name="Barbosa-Stancioli E.F."/>
            <person name="Putonti C."/>
        </authorList>
    </citation>
    <scope>NUCLEOTIDE SEQUENCE [LARGE SCALE GENOMIC DNA]</scope>
    <source>
        <strain evidence="7 8">UFMG-H7</strain>
    </source>
</reference>
<dbReference type="GO" id="GO:0008170">
    <property type="term" value="F:N-methyltransferase activity"/>
    <property type="evidence" value="ECO:0007669"/>
    <property type="project" value="InterPro"/>
</dbReference>
<dbReference type="Pfam" id="PF01555">
    <property type="entry name" value="N6_N4_Mtase"/>
    <property type="match status" value="1"/>
</dbReference>
<evidence type="ECO:0000256" key="5">
    <source>
        <dbReference type="RuleBase" id="RU362026"/>
    </source>
</evidence>
<dbReference type="InterPro" id="IPR029063">
    <property type="entry name" value="SAM-dependent_MTases_sf"/>
</dbReference>
<evidence type="ECO:0000313" key="7">
    <source>
        <dbReference type="EMBL" id="NKC68048.1"/>
    </source>
</evidence>
<keyword evidence="2 7" id="KW-0489">Methyltransferase</keyword>
<organism evidence="7 8">
    <name type="scientific">Vagococcus fluvialis</name>
    <dbReference type="NCBI Taxonomy" id="2738"/>
    <lineage>
        <taxon>Bacteria</taxon>
        <taxon>Bacillati</taxon>
        <taxon>Bacillota</taxon>
        <taxon>Bacilli</taxon>
        <taxon>Lactobacillales</taxon>
        <taxon>Enterococcaceae</taxon>
        <taxon>Vagococcus</taxon>
    </lineage>
</organism>
<dbReference type="RefSeq" id="WP_167807291.1">
    <property type="nucleotide sequence ID" value="NZ_JAAVMB010000008.1"/>
</dbReference>
<keyword evidence="4" id="KW-0680">Restriction system</keyword>
<dbReference type="EC" id="2.1.1.-" evidence="5"/>
<evidence type="ECO:0000256" key="1">
    <source>
        <dbReference type="ARBA" id="ARBA00006594"/>
    </source>
</evidence>
<comment type="caution">
    <text evidence="7">The sequence shown here is derived from an EMBL/GenBank/DDBJ whole genome shotgun (WGS) entry which is preliminary data.</text>
</comment>
<evidence type="ECO:0000259" key="6">
    <source>
        <dbReference type="Pfam" id="PF01555"/>
    </source>
</evidence>
<evidence type="ECO:0000256" key="2">
    <source>
        <dbReference type="ARBA" id="ARBA00022603"/>
    </source>
</evidence>
<dbReference type="InterPro" id="IPR002052">
    <property type="entry name" value="DNA_methylase_N6_adenine_CS"/>
</dbReference>
<dbReference type="AlphaFoldDB" id="A0A7X6I300"/>
<comment type="similarity">
    <text evidence="1 5">Belongs to the N(4)/N(6)-methyltransferase family.</text>
</comment>
<feature type="domain" description="DNA methylase N-4/N-6" evidence="6">
    <location>
        <begin position="25"/>
        <end position="211"/>
    </location>
</feature>
<gene>
    <name evidence="7" type="ORF">HED35_08115</name>
</gene>
<evidence type="ECO:0000256" key="4">
    <source>
        <dbReference type="ARBA" id="ARBA00022747"/>
    </source>
</evidence>
<keyword evidence="3 7" id="KW-0808">Transferase</keyword>
<dbReference type="Gene3D" id="3.40.50.150">
    <property type="entry name" value="Vaccinia Virus protein VP39"/>
    <property type="match status" value="1"/>
</dbReference>
<dbReference type="SUPFAM" id="SSF53335">
    <property type="entry name" value="S-adenosyl-L-methionine-dependent methyltransferases"/>
    <property type="match status" value="1"/>
</dbReference>
<dbReference type="InterPro" id="IPR002941">
    <property type="entry name" value="DNA_methylase_N4/N6"/>
</dbReference>
<evidence type="ECO:0000256" key="3">
    <source>
        <dbReference type="ARBA" id="ARBA00022679"/>
    </source>
</evidence>
<dbReference type="PROSITE" id="PS00092">
    <property type="entry name" value="N6_MTASE"/>
    <property type="match status" value="1"/>
</dbReference>
<dbReference type="GO" id="GO:0003677">
    <property type="term" value="F:DNA binding"/>
    <property type="evidence" value="ECO:0007669"/>
    <property type="project" value="InterPro"/>
</dbReference>
<dbReference type="GO" id="GO:0032259">
    <property type="term" value="P:methylation"/>
    <property type="evidence" value="ECO:0007669"/>
    <property type="project" value="UniProtKB-KW"/>
</dbReference>
<protein>
    <recommendedName>
        <fullName evidence="5">Methyltransferase</fullName>
        <ecNumber evidence="5">2.1.1.-</ecNumber>
    </recommendedName>
</protein>
<dbReference type="PRINTS" id="PR00508">
    <property type="entry name" value="S21N4MTFRASE"/>
</dbReference>
<evidence type="ECO:0000313" key="8">
    <source>
        <dbReference type="Proteomes" id="UP000521358"/>
    </source>
</evidence>
<dbReference type="Proteomes" id="UP000521358">
    <property type="component" value="Unassembled WGS sequence"/>
</dbReference>
<proteinExistence type="inferred from homology"/>